<evidence type="ECO:0000313" key="5">
    <source>
        <dbReference type="EMBL" id="MCD7461392.1"/>
    </source>
</evidence>
<comment type="similarity">
    <text evidence="2">Belongs to the plant acyltransferase family.</text>
</comment>
<gene>
    <name evidence="5" type="ORF">HAX54_046037</name>
</gene>
<name>A0ABS8SR44_DATST</name>
<keyword evidence="4" id="KW-0012">Acyltransferase</keyword>
<dbReference type="InterPro" id="IPR023213">
    <property type="entry name" value="CAT-like_dom_sf"/>
</dbReference>
<protein>
    <submittedName>
        <fullName evidence="5">Uncharacterized protein</fullName>
    </submittedName>
</protein>
<reference evidence="5 6" key="1">
    <citation type="journal article" date="2021" name="BMC Genomics">
        <title>Datura genome reveals duplications of psychoactive alkaloid biosynthetic genes and high mutation rate following tissue culture.</title>
        <authorList>
            <person name="Rajewski A."/>
            <person name="Carter-House D."/>
            <person name="Stajich J."/>
            <person name="Litt A."/>
        </authorList>
    </citation>
    <scope>NUCLEOTIDE SEQUENCE [LARGE SCALE GENOMIC DNA]</scope>
    <source>
        <strain evidence="5">AR-01</strain>
    </source>
</reference>
<dbReference type="PANTHER" id="PTHR31623">
    <property type="entry name" value="F21J9.9"/>
    <property type="match status" value="1"/>
</dbReference>
<evidence type="ECO:0000256" key="2">
    <source>
        <dbReference type="ARBA" id="ARBA00009861"/>
    </source>
</evidence>
<evidence type="ECO:0000313" key="6">
    <source>
        <dbReference type="Proteomes" id="UP000823775"/>
    </source>
</evidence>
<evidence type="ECO:0000256" key="3">
    <source>
        <dbReference type="ARBA" id="ARBA00022679"/>
    </source>
</evidence>
<organism evidence="5 6">
    <name type="scientific">Datura stramonium</name>
    <name type="common">Jimsonweed</name>
    <name type="synonym">Common thornapple</name>
    <dbReference type="NCBI Taxonomy" id="4076"/>
    <lineage>
        <taxon>Eukaryota</taxon>
        <taxon>Viridiplantae</taxon>
        <taxon>Streptophyta</taxon>
        <taxon>Embryophyta</taxon>
        <taxon>Tracheophyta</taxon>
        <taxon>Spermatophyta</taxon>
        <taxon>Magnoliopsida</taxon>
        <taxon>eudicotyledons</taxon>
        <taxon>Gunneridae</taxon>
        <taxon>Pentapetalae</taxon>
        <taxon>asterids</taxon>
        <taxon>lamiids</taxon>
        <taxon>Solanales</taxon>
        <taxon>Solanaceae</taxon>
        <taxon>Solanoideae</taxon>
        <taxon>Datureae</taxon>
        <taxon>Datura</taxon>
    </lineage>
</organism>
<dbReference type="PANTHER" id="PTHR31623:SF88">
    <property type="entry name" value="ACYLSUGAR ACYLTRANSFERASE 3-LIKE"/>
    <property type="match status" value="1"/>
</dbReference>
<evidence type="ECO:0000256" key="4">
    <source>
        <dbReference type="ARBA" id="ARBA00023315"/>
    </source>
</evidence>
<dbReference type="Proteomes" id="UP000823775">
    <property type="component" value="Unassembled WGS sequence"/>
</dbReference>
<comment type="caution">
    <text evidence="5">The sequence shown here is derived from an EMBL/GenBank/DDBJ whole genome shotgun (WGS) entry which is preliminary data.</text>
</comment>
<comment type="pathway">
    <text evidence="1">Alkaloid biosynthesis.</text>
</comment>
<sequence>MNVPKIVSSIRREKQVFLYDNKDNNVVKKNKWASDIFELTKNGGEPSYSLDDGNEYVCSSLLQIPFHEIDFGWGKPVRMTIGNGPKTNAFGIVEQGNEVEVHVLLNQQDVPIFESDAQLFKFASPIPSCSN</sequence>
<dbReference type="Pfam" id="PF02458">
    <property type="entry name" value="Transferase"/>
    <property type="match status" value="1"/>
</dbReference>
<dbReference type="Gene3D" id="3.30.559.10">
    <property type="entry name" value="Chloramphenicol acetyltransferase-like domain"/>
    <property type="match status" value="1"/>
</dbReference>
<evidence type="ECO:0000256" key="1">
    <source>
        <dbReference type="ARBA" id="ARBA00004913"/>
    </source>
</evidence>
<accession>A0ABS8SR44</accession>
<keyword evidence="3" id="KW-0808">Transferase</keyword>
<dbReference type="EMBL" id="JACEIK010000721">
    <property type="protein sequence ID" value="MCD7461392.1"/>
    <property type="molecule type" value="Genomic_DNA"/>
</dbReference>
<keyword evidence="6" id="KW-1185">Reference proteome</keyword>
<proteinExistence type="inferred from homology"/>